<gene>
    <name evidence="1" type="ORF">S03H2_58391</name>
</gene>
<comment type="caution">
    <text evidence="1">The sequence shown here is derived from an EMBL/GenBank/DDBJ whole genome shotgun (WGS) entry which is preliminary data.</text>
</comment>
<reference evidence="1" key="1">
    <citation type="journal article" date="2014" name="Front. Microbiol.">
        <title>High frequency of phylogenetically diverse reductive dehalogenase-homologous genes in deep subseafloor sedimentary metagenomes.</title>
        <authorList>
            <person name="Kawai M."/>
            <person name="Futagami T."/>
            <person name="Toyoda A."/>
            <person name="Takaki Y."/>
            <person name="Nishi S."/>
            <person name="Hori S."/>
            <person name="Arai W."/>
            <person name="Tsubouchi T."/>
            <person name="Morono Y."/>
            <person name="Uchiyama I."/>
            <person name="Ito T."/>
            <person name="Fujiyama A."/>
            <person name="Inagaki F."/>
            <person name="Takami H."/>
        </authorList>
    </citation>
    <scope>NUCLEOTIDE SEQUENCE</scope>
    <source>
        <strain evidence="1">Expedition CK06-06</strain>
    </source>
</reference>
<dbReference type="AlphaFoldDB" id="X1KDK9"/>
<proteinExistence type="predicted"/>
<name>X1KDK9_9ZZZZ</name>
<accession>X1KDK9</accession>
<sequence length="137" mass="14786">MLGLQVGSDMLAIGASVPFGVSAAILIGGTNDMTTTQQMGARWEVTDPDGIIVDSYEDWEMWPYTGPGAEHGFVGNRFDLNKPGNWNIVAELLMNPDAPIVVDSYVGLLCAVTLEVFAGRITRKELDYDAVRVPIPA</sequence>
<protein>
    <submittedName>
        <fullName evidence="1">Uncharacterized protein</fullName>
    </submittedName>
</protein>
<organism evidence="1">
    <name type="scientific">marine sediment metagenome</name>
    <dbReference type="NCBI Taxonomy" id="412755"/>
    <lineage>
        <taxon>unclassified sequences</taxon>
        <taxon>metagenomes</taxon>
        <taxon>ecological metagenomes</taxon>
    </lineage>
</organism>
<dbReference type="EMBL" id="BARU01037476">
    <property type="protein sequence ID" value="GAH88269.1"/>
    <property type="molecule type" value="Genomic_DNA"/>
</dbReference>
<evidence type="ECO:0000313" key="1">
    <source>
        <dbReference type="EMBL" id="GAH88269.1"/>
    </source>
</evidence>